<feature type="domain" description="Type II secretion system protein GspC N-terminal" evidence="11">
    <location>
        <begin position="18"/>
        <end position="141"/>
    </location>
</feature>
<evidence type="ECO:0000256" key="10">
    <source>
        <dbReference type="SAM" id="Phobius"/>
    </source>
</evidence>
<dbReference type="SUPFAM" id="SSF50156">
    <property type="entry name" value="PDZ domain-like"/>
    <property type="match status" value="1"/>
</dbReference>
<dbReference type="Pfam" id="PF11356">
    <property type="entry name" value="T2SSC"/>
    <property type="match status" value="1"/>
</dbReference>
<feature type="region of interest" description="Disordered" evidence="9">
    <location>
        <begin position="166"/>
        <end position="186"/>
    </location>
</feature>
<dbReference type="Gene3D" id="2.30.42.10">
    <property type="match status" value="1"/>
</dbReference>
<dbReference type="RefSeq" id="WP_273686854.1">
    <property type="nucleotide sequence ID" value="NZ_CP117411.1"/>
</dbReference>
<dbReference type="Proteomes" id="UP001220395">
    <property type="component" value="Chromosome"/>
</dbReference>
<evidence type="ECO:0000256" key="8">
    <source>
        <dbReference type="ARBA" id="ARBA00023136"/>
    </source>
</evidence>
<organism evidence="12 13">
    <name type="scientific">Sphingomonas naphthae</name>
    <dbReference type="NCBI Taxonomy" id="1813468"/>
    <lineage>
        <taxon>Bacteria</taxon>
        <taxon>Pseudomonadati</taxon>
        <taxon>Pseudomonadota</taxon>
        <taxon>Alphaproteobacteria</taxon>
        <taxon>Sphingomonadales</taxon>
        <taxon>Sphingomonadaceae</taxon>
        <taxon>Sphingomonas</taxon>
    </lineage>
</organism>
<evidence type="ECO:0000313" key="13">
    <source>
        <dbReference type="Proteomes" id="UP001220395"/>
    </source>
</evidence>
<keyword evidence="7 10" id="KW-1133">Transmembrane helix</keyword>
<evidence type="ECO:0000313" key="12">
    <source>
        <dbReference type="EMBL" id="WCT72881.1"/>
    </source>
</evidence>
<evidence type="ECO:0000259" key="11">
    <source>
        <dbReference type="Pfam" id="PF11356"/>
    </source>
</evidence>
<evidence type="ECO:0000256" key="9">
    <source>
        <dbReference type="SAM" id="MobiDB-lite"/>
    </source>
</evidence>
<keyword evidence="4" id="KW-0997">Cell inner membrane</keyword>
<comment type="subcellular location">
    <subcellularLocation>
        <location evidence="1">Cell inner membrane</location>
    </subcellularLocation>
</comment>
<evidence type="ECO:0000256" key="6">
    <source>
        <dbReference type="ARBA" id="ARBA00022927"/>
    </source>
</evidence>
<dbReference type="EMBL" id="CP117411">
    <property type="protein sequence ID" value="WCT72881.1"/>
    <property type="molecule type" value="Genomic_DNA"/>
</dbReference>
<evidence type="ECO:0000256" key="7">
    <source>
        <dbReference type="ARBA" id="ARBA00022989"/>
    </source>
</evidence>
<gene>
    <name evidence="12" type="ORF">PQ455_14735</name>
</gene>
<dbReference type="InterPro" id="IPR024961">
    <property type="entry name" value="T2SS_GspC_N"/>
</dbReference>
<protein>
    <submittedName>
        <fullName evidence="12">Type II secretion system protein N</fullName>
    </submittedName>
</protein>
<keyword evidence="13" id="KW-1185">Reference proteome</keyword>
<evidence type="ECO:0000256" key="5">
    <source>
        <dbReference type="ARBA" id="ARBA00022692"/>
    </source>
</evidence>
<keyword evidence="8 10" id="KW-0472">Membrane</keyword>
<evidence type="ECO:0000256" key="3">
    <source>
        <dbReference type="ARBA" id="ARBA00022475"/>
    </source>
</evidence>
<reference evidence="12 13" key="1">
    <citation type="submission" date="2023-02" db="EMBL/GenBank/DDBJ databases">
        <title>Genome sequence of Sphingomonas naphthae.</title>
        <authorList>
            <person name="Kim S."/>
            <person name="Heo J."/>
            <person name="Kwon S.-W."/>
        </authorList>
    </citation>
    <scope>NUCLEOTIDE SEQUENCE [LARGE SCALE GENOMIC DNA]</scope>
    <source>
        <strain evidence="12 13">KACC 18716</strain>
    </source>
</reference>
<proteinExistence type="predicted"/>
<keyword evidence="5 10" id="KW-0812">Transmembrane</keyword>
<accession>A0ABY7TJD0</accession>
<feature type="transmembrane region" description="Helical" evidence="10">
    <location>
        <begin position="12"/>
        <end position="33"/>
    </location>
</feature>
<name>A0ABY7TJD0_9SPHN</name>
<evidence type="ECO:0000256" key="2">
    <source>
        <dbReference type="ARBA" id="ARBA00022448"/>
    </source>
</evidence>
<sequence length="272" mass="26881">MTPRQTRIAADIFTGAVIASVAIAFAGLTWRLAAGLGTPAPAAPIPTLPRPQVDVSPIVALAPFGSGATGAPTPTGLPLELKGVMLAIPSDASTALIASAGGAAPIAYRIGQAVPGGGPIETIGIDNVIFSVSGHREQLAFPKPGATAPSATQAAPPIINPGAPPAMAVQSPPPGAAPPPPPMGAGPMSPQAMLSSIGAEPINGGYRVGQSLSPTVRAAGLQPGDVVESVNGTKLGNPAQDQQTLAAAMRSGTVRIDVMRGSQHMTLALPAR</sequence>
<keyword evidence="2" id="KW-0813">Transport</keyword>
<dbReference type="Gene3D" id="2.30.30.830">
    <property type="match status" value="1"/>
</dbReference>
<evidence type="ECO:0000256" key="4">
    <source>
        <dbReference type="ARBA" id="ARBA00022519"/>
    </source>
</evidence>
<evidence type="ECO:0000256" key="1">
    <source>
        <dbReference type="ARBA" id="ARBA00004533"/>
    </source>
</evidence>
<feature type="compositionally biased region" description="Pro residues" evidence="9">
    <location>
        <begin position="171"/>
        <end position="184"/>
    </location>
</feature>
<keyword evidence="3" id="KW-1003">Cell membrane</keyword>
<dbReference type="InterPro" id="IPR036034">
    <property type="entry name" value="PDZ_sf"/>
</dbReference>
<keyword evidence="6" id="KW-0653">Protein transport</keyword>